<keyword evidence="4" id="KW-1185">Reference proteome</keyword>
<feature type="transmembrane region" description="Helical" evidence="1">
    <location>
        <begin position="212"/>
        <end position="242"/>
    </location>
</feature>
<dbReference type="Proteomes" id="UP000053424">
    <property type="component" value="Unassembled WGS sequence"/>
</dbReference>
<sequence length="607" mass="69297">MPDNKHNRIWECGSRYKYFPAKLAGDEDPWQPLLESLIKKENIRCNSWKDEVQNLLLFAGLFSTVVTVLLAQSYKLLQEDQDEKLVALVTKTALKFDMILDTDNMISSKATFSPPKSVVLINTLWFLSLVLSLSTVLFGTTSLQWLREHQHYGDRLTAQEAVAVFHMRAEALEKWMVPQIFSALPLLLQAALVLFLVGLIGFSLVISRSMVIPITLAVAVGLPILLGIATTVLPTIQVFWILDPRLQIKCLRESFEGLLPVDIPNGRRRSLTSILMKPSIEILANEVLIMFLSLPGMRLKTPRTLRPNALGVHYLELCTRMLGSLYAGEERQLLKRPGTNLGTKFFQQYYREIIDNNLGQVSPEHFNVFSRQILLILERFFLEINQHRLRSDDDVLRTYYSNQDLFGFLHLGSVMTWRASKDVGIETIFRAVSANLEHSARQSLSFPFSAAVIFMNYLMPFCALLQDDRVHPEASKLMRLLRADLEKYEEKVTRPKLGAFYSKLFLTKLETHQEEVPIHLQTRIIGFAFKLVNRLKAWKEPYDESLVPTEKDKEIYQRDFQRYCRPPPQAPLPRVNQGAQLDRSAGMPPFSYHSGAGKANASGIDIV</sequence>
<keyword evidence="1" id="KW-0472">Membrane</keyword>
<proteinExistence type="predicted"/>
<dbReference type="HOGENOM" id="CLU_449810_0_0_1"/>
<evidence type="ECO:0000313" key="3">
    <source>
        <dbReference type="EMBL" id="KIM38081.1"/>
    </source>
</evidence>
<dbReference type="InterPro" id="IPR045338">
    <property type="entry name" value="DUF6535"/>
</dbReference>
<evidence type="ECO:0000259" key="2">
    <source>
        <dbReference type="Pfam" id="PF20153"/>
    </source>
</evidence>
<dbReference type="Pfam" id="PF20153">
    <property type="entry name" value="DUF6535"/>
    <property type="match status" value="1"/>
</dbReference>
<dbReference type="OrthoDB" id="2756178at2759"/>
<evidence type="ECO:0000313" key="4">
    <source>
        <dbReference type="Proteomes" id="UP000053424"/>
    </source>
</evidence>
<protein>
    <recommendedName>
        <fullName evidence="2">DUF6535 domain-containing protein</fullName>
    </recommendedName>
</protein>
<accession>A0A0C3C3A9</accession>
<keyword evidence="1" id="KW-1133">Transmembrane helix</keyword>
<feature type="transmembrane region" description="Helical" evidence="1">
    <location>
        <begin position="124"/>
        <end position="146"/>
    </location>
</feature>
<gene>
    <name evidence="3" type="ORF">M413DRAFT_30484</name>
</gene>
<keyword evidence="1" id="KW-0812">Transmembrane</keyword>
<reference evidence="4" key="2">
    <citation type="submission" date="2015-01" db="EMBL/GenBank/DDBJ databases">
        <title>Evolutionary Origins and Diversification of the Mycorrhizal Mutualists.</title>
        <authorList>
            <consortium name="DOE Joint Genome Institute"/>
            <consortium name="Mycorrhizal Genomics Consortium"/>
            <person name="Kohler A."/>
            <person name="Kuo A."/>
            <person name="Nagy L.G."/>
            <person name="Floudas D."/>
            <person name="Copeland A."/>
            <person name="Barry K.W."/>
            <person name="Cichocki N."/>
            <person name="Veneault-Fourrey C."/>
            <person name="LaButti K."/>
            <person name="Lindquist E.A."/>
            <person name="Lipzen A."/>
            <person name="Lundell T."/>
            <person name="Morin E."/>
            <person name="Murat C."/>
            <person name="Riley R."/>
            <person name="Ohm R."/>
            <person name="Sun H."/>
            <person name="Tunlid A."/>
            <person name="Henrissat B."/>
            <person name="Grigoriev I.V."/>
            <person name="Hibbett D.S."/>
            <person name="Martin F."/>
        </authorList>
    </citation>
    <scope>NUCLEOTIDE SEQUENCE [LARGE SCALE GENOMIC DNA]</scope>
    <source>
        <strain evidence="4">h7</strain>
    </source>
</reference>
<organism evidence="3 4">
    <name type="scientific">Hebeloma cylindrosporum</name>
    <dbReference type="NCBI Taxonomy" id="76867"/>
    <lineage>
        <taxon>Eukaryota</taxon>
        <taxon>Fungi</taxon>
        <taxon>Dikarya</taxon>
        <taxon>Basidiomycota</taxon>
        <taxon>Agaricomycotina</taxon>
        <taxon>Agaricomycetes</taxon>
        <taxon>Agaricomycetidae</taxon>
        <taxon>Agaricales</taxon>
        <taxon>Agaricineae</taxon>
        <taxon>Hymenogastraceae</taxon>
        <taxon>Hebeloma</taxon>
    </lineage>
</organism>
<reference evidence="3 4" key="1">
    <citation type="submission" date="2014-04" db="EMBL/GenBank/DDBJ databases">
        <authorList>
            <consortium name="DOE Joint Genome Institute"/>
            <person name="Kuo A."/>
            <person name="Gay G."/>
            <person name="Dore J."/>
            <person name="Kohler A."/>
            <person name="Nagy L.G."/>
            <person name="Floudas D."/>
            <person name="Copeland A."/>
            <person name="Barry K.W."/>
            <person name="Cichocki N."/>
            <person name="Veneault-Fourrey C."/>
            <person name="LaButti K."/>
            <person name="Lindquist E.A."/>
            <person name="Lipzen A."/>
            <person name="Lundell T."/>
            <person name="Morin E."/>
            <person name="Murat C."/>
            <person name="Sun H."/>
            <person name="Tunlid A."/>
            <person name="Henrissat B."/>
            <person name="Grigoriev I.V."/>
            <person name="Hibbett D.S."/>
            <person name="Martin F."/>
            <person name="Nordberg H.P."/>
            <person name="Cantor M.N."/>
            <person name="Hua S.X."/>
        </authorList>
    </citation>
    <scope>NUCLEOTIDE SEQUENCE [LARGE SCALE GENOMIC DNA]</scope>
    <source>
        <strain evidence="4">h7</strain>
    </source>
</reference>
<dbReference type="EMBL" id="KN831793">
    <property type="protein sequence ID" value="KIM38081.1"/>
    <property type="molecule type" value="Genomic_DNA"/>
</dbReference>
<dbReference type="AlphaFoldDB" id="A0A0C3C3A9"/>
<name>A0A0C3C3A9_HEBCY</name>
<feature type="transmembrane region" description="Helical" evidence="1">
    <location>
        <begin position="184"/>
        <end position="206"/>
    </location>
</feature>
<feature type="domain" description="DUF6535" evidence="2">
    <location>
        <begin position="30"/>
        <end position="202"/>
    </location>
</feature>
<evidence type="ECO:0000256" key="1">
    <source>
        <dbReference type="SAM" id="Phobius"/>
    </source>
</evidence>